<dbReference type="EMBL" id="BMLP01000018">
    <property type="protein sequence ID" value="GGO39277.1"/>
    <property type="molecule type" value="Genomic_DNA"/>
</dbReference>
<dbReference type="GO" id="GO:0016787">
    <property type="term" value="F:hydrolase activity"/>
    <property type="evidence" value="ECO:0007669"/>
    <property type="project" value="InterPro"/>
</dbReference>
<dbReference type="SUPFAM" id="SSF56300">
    <property type="entry name" value="Metallo-dependent phosphatases"/>
    <property type="match status" value="1"/>
</dbReference>
<proteinExistence type="predicted"/>
<accession>A0A918DF78</accession>
<dbReference type="RefSeq" id="WP_146284769.1">
    <property type="nucleotide sequence ID" value="NZ_BMLP01000018.1"/>
</dbReference>
<comment type="caution">
    <text evidence="2">The sequence shown here is derived from an EMBL/GenBank/DDBJ whole genome shotgun (WGS) entry which is preliminary data.</text>
</comment>
<dbReference type="OrthoDB" id="356681at2"/>
<protein>
    <submittedName>
        <fullName evidence="2">Metallophosphoesterase</fullName>
    </submittedName>
</protein>
<dbReference type="AlphaFoldDB" id="A0A918DF78"/>
<dbReference type="PANTHER" id="PTHR37844:SF2">
    <property type="entry name" value="SER_THR PROTEIN PHOSPHATASE SUPERFAMILY (AFU_ORTHOLOGUE AFUA_1G14840)"/>
    <property type="match status" value="1"/>
</dbReference>
<name>A0A918DF78_9RHOB</name>
<evidence type="ECO:0000259" key="1">
    <source>
        <dbReference type="Pfam" id="PF00149"/>
    </source>
</evidence>
<dbReference type="InterPro" id="IPR004843">
    <property type="entry name" value="Calcineurin-like_PHP"/>
</dbReference>
<organism evidence="2 3">
    <name type="scientific">Gemmobacter aquaticus</name>
    <dbReference type="NCBI Taxonomy" id="490185"/>
    <lineage>
        <taxon>Bacteria</taxon>
        <taxon>Pseudomonadati</taxon>
        <taxon>Pseudomonadota</taxon>
        <taxon>Alphaproteobacteria</taxon>
        <taxon>Rhodobacterales</taxon>
        <taxon>Paracoccaceae</taxon>
        <taxon>Gemmobacter</taxon>
    </lineage>
</organism>
<evidence type="ECO:0000313" key="2">
    <source>
        <dbReference type="EMBL" id="GGO39277.1"/>
    </source>
</evidence>
<dbReference type="PANTHER" id="PTHR37844">
    <property type="entry name" value="SER/THR PROTEIN PHOSPHATASE SUPERFAMILY (AFU_ORTHOLOGUE AFUA_1G14840)"/>
    <property type="match status" value="1"/>
</dbReference>
<evidence type="ECO:0000313" key="3">
    <source>
        <dbReference type="Proteomes" id="UP000598196"/>
    </source>
</evidence>
<dbReference type="Proteomes" id="UP000598196">
    <property type="component" value="Unassembled WGS sequence"/>
</dbReference>
<dbReference type="Pfam" id="PF00149">
    <property type="entry name" value="Metallophos"/>
    <property type="match status" value="1"/>
</dbReference>
<gene>
    <name evidence="2" type="ORF">GCM10010991_37830</name>
</gene>
<dbReference type="Gene3D" id="3.60.21.10">
    <property type="match status" value="1"/>
</dbReference>
<dbReference type="InterPro" id="IPR029052">
    <property type="entry name" value="Metallo-depent_PP-like"/>
</dbReference>
<reference evidence="2 3" key="1">
    <citation type="journal article" date="2014" name="Int. J. Syst. Evol. Microbiol.">
        <title>Complete genome sequence of Corynebacterium casei LMG S-19264T (=DSM 44701T), isolated from a smear-ripened cheese.</title>
        <authorList>
            <consortium name="US DOE Joint Genome Institute (JGI-PGF)"/>
            <person name="Walter F."/>
            <person name="Albersmeier A."/>
            <person name="Kalinowski J."/>
            <person name="Ruckert C."/>
        </authorList>
    </citation>
    <scope>NUCLEOTIDE SEQUENCE [LARGE SCALE GENOMIC DNA]</scope>
    <source>
        <strain evidence="2 3">CGMCC 1.7029</strain>
    </source>
</reference>
<sequence>MSVLVIADLHLDRWLQAGRDPLAALPRDLFDELDGLIVAGDLTNNPGVRWPRMIRLLASYLPPGRIHLLPGNHDYYDCMLDGEDRLTTICAEEGAHFLQKSELVLSGIRFLCATLWTDFALKGDPARAMRIAERGMNDYACIRLGAGDARQIRPEDTALIHADHRTWLEARLAQPFAGRTIVVTHHCPHPDLVGAWRSELDPAYAANLLPLIERAQPDAWLFGHTHHPIEGIVGRTLVRNVSLGYPYQVSRGAEAGLLMRGLIRRTDHAGQQAMQVRAARADPAAARAILKPSVPDLPPDDGETR</sequence>
<keyword evidence="3" id="KW-1185">Reference proteome</keyword>
<feature type="domain" description="Calcineurin-like phosphoesterase" evidence="1">
    <location>
        <begin position="1"/>
        <end position="228"/>
    </location>
</feature>